<feature type="compositionally biased region" description="Basic residues" evidence="1">
    <location>
        <begin position="1"/>
        <end position="12"/>
    </location>
</feature>
<accession>A0A9W4MEQ7</accession>
<dbReference type="AlphaFoldDB" id="A0A9W4MEQ7"/>
<evidence type="ECO:0000256" key="1">
    <source>
        <dbReference type="SAM" id="MobiDB-lite"/>
    </source>
</evidence>
<dbReference type="Proteomes" id="UP001153328">
    <property type="component" value="Unassembled WGS sequence"/>
</dbReference>
<protein>
    <submittedName>
        <fullName evidence="2">Uncharacterized protein</fullName>
    </submittedName>
</protein>
<feature type="region of interest" description="Disordered" evidence="1">
    <location>
        <begin position="1"/>
        <end position="40"/>
    </location>
</feature>
<reference evidence="2" key="1">
    <citation type="submission" date="2021-06" db="EMBL/GenBank/DDBJ databases">
        <authorList>
            <person name="Arsene-Ploetze F."/>
        </authorList>
    </citation>
    <scope>NUCLEOTIDE SEQUENCE</scope>
    <source>
        <strain evidence="2">SBRY1</strain>
    </source>
</reference>
<gene>
    <name evidence="2" type="ORF">SBRY_60229</name>
</gene>
<sequence>MTLLSRRTHRRAGTRDGLSVPGYSGPEHPALWGHDTDREL</sequence>
<dbReference type="EMBL" id="CAJVAX010000020">
    <property type="protein sequence ID" value="CAG7653707.1"/>
    <property type="molecule type" value="Genomic_DNA"/>
</dbReference>
<evidence type="ECO:0000313" key="2">
    <source>
        <dbReference type="EMBL" id="CAG7653707.1"/>
    </source>
</evidence>
<comment type="caution">
    <text evidence="2">The sequence shown here is derived from an EMBL/GenBank/DDBJ whole genome shotgun (WGS) entry which is preliminary data.</text>
</comment>
<keyword evidence="3" id="KW-1185">Reference proteome</keyword>
<name>A0A9W4MEQ7_9ACTN</name>
<organism evidence="2 3">
    <name type="scientific">Actinacidiphila bryophytorum</name>
    <dbReference type="NCBI Taxonomy" id="1436133"/>
    <lineage>
        <taxon>Bacteria</taxon>
        <taxon>Bacillati</taxon>
        <taxon>Actinomycetota</taxon>
        <taxon>Actinomycetes</taxon>
        <taxon>Kitasatosporales</taxon>
        <taxon>Streptomycetaceae</taxon>
        <taxon>Actinacidiphila</taxon>
    </lineage>
</organism>
<proteinExistence type="predicted"/>
<evidence type="ECO:0000313" key="3">
    <source>
        <dbReference type="Proteomes" id="UP001153328"/>
    </source>
</evidence>